<dbReference type="InterPro" id="IPR007837">
    <property type="entry name" value="DinB"/>
</dbReference>
<comment type="similarity">
    <text evidence="1">Belongs to the DinB family.</text>
</comment>
<evidence type="ECO:0000313" key="3">
    <source>
        <dbReference type="EMBL" id="MBM7631338.1"/>
    </source>
</evidence>
<organism evidence="3 4">
    <name type="scientific">Geomicrobium sediminis</name>
    <dbReference type="NCBI Taxonomy" id="1347788"/>
    <lineage>
        <taxon>Bacteria</taxon>
        <taxon>Bacillati</taxon>
        <taxon>Bacillota</taxon>
        <taxon>Bacilli</taxon>
        <taxon>Bacillales</taxon>
        <taxon>Geomicrobium</taxon>
    </lineage>
</organism>
<reference evidence="3 4" key="1">
    <citation type="submission" date="2021-01" db="EMBL/GenBank/DDBJ databases">
        <title>Genomic Encyclopedia of Type Strains, Phase IV (KMG-IV): sequencing the most valuable type-strain genomes for metagenomic binning, comparative biology and taxonomic classification.</title>
        <authorList>
            <person name="Goeker M."/>
        </authorList>
    </citation>
    <scope>NUCLEOTIDE SEQUENCE [LARGE SCALE GENOMIC DNA]</scope>
    <source>
        <strain evidence="3 4">DSM 25540</strain>
    </source>
</reference>
<gene>
    <name evidence="3" type="ORF">JOD17_000429</name>
</gene>
<sequence>MYRTVEDFIQDWTLESRGTVAVIAAITDEKLDVSIVEGHSSLGWLAWHLATSPAFFLSLVGVNVNPVGDGNDVPSQVASIRDGYQQTVDNTVEAVKRELTDDAMLETVEAMGQDVPRGALLRTLVNHQTHHRGQMTVLLRQAGLQVPGVMGPTKEDQM</sequence>
<evidence type="ECO:0000256" key="2">
    <source>
        <dbReference type="ARBA" id="ARBA00022723"/>
    </source>
</evidence>
<keyword evidence="4" id="KW-1185">Reference proteome</keyword>
<comment type="caution">
    <text evidence="3">The sequence shown here is derived from an EMBL/GenBank/DDBJ whole genome shotgun (WGS) entry which is preliminary data.</text>
</comment>
<evidence type="ECO:0000256" key="1">
    <source>
        <dbReference type="ARBA" id="ARBA00008635"/>
    </source>
</evidence>
<name>A0ABS2P7E7_9BACL</name>
<dbReference type="EMBL" id="JAFBEC010000001">
    <property type="protein sequence ID" value="MBM7631338.1"/>
    <property type="molecule type" value="Genomic_DNA"/>
</dbReference>
<proteinExistence type="inferred from homology"/>
<protein>
    <submittedName>
        <fullName evidence="3">Damage-inducible protein DinB</fullName>
    </submittedName>
</protein>
<accession>A0ABS2P7E7</accession>
<dbReference type="InterPro" id="IPR034660">
    <property type="entry name" value="DinB/YfiT-like"/>
</dbReference>
<keyword evidence="2" id="KW-0479">Metal-binding</keyword>
<dbReference type="Proteomes" id="UP000741863">
    <property type="component" value="Unassembled WGS sequence"/>
</dbReference>
<dbReference type="Gene3D" id="1.20.120.450">
    <property type="entry name" value="dinb family like domain"/>
    <property type="match status" value="1"/>
</dbReference>
<dbReference type="RefSeq" id="WP_204695487.1">
    <property type="nucleotide sequence ID" value="NZ_JAFBEC010000001.1"/>
</dbReference>
<dbReference type="SUPFAM" id="SSF109854">
    <property type="entry name" value="DinB/YfiT-like putative metalloenzymes"/>
    <property type="match status" value="1"/>
</dbReference>
<dbReference type="Pfam" id="PF05163">
    <property type="entry name" value="DinB"/>
    <property type="match status" value="1"/>
</dbReference>
<evidence type="ECO:0000313" key="4">
    <source>
        <dbReference type="Proteomes" id="UP000741863"/>
    </source>
</evidence>